<protein>
    <submittedName>
        <fullName evidence="4">GNAT family N-acetyltransferase</fullName>
    </submittedName>
</protein>
<comment type="caution">
    <text evidence="4">The sequence shown here is derived from an EMBL/GenBank/DDBJ whole genome shotgun (WGS) entry which is preliminary data.</text>
</comment>
<dbReference type="InterPro" id="IPR050832">
    <property type="entry name" value="Bact_Acetyltransf"/>
</dbReference>
<dbReference type="InterPro" id="IPR016181">
    <property type="entry name" value="Acyl_CoA_acyltransferase"/>
</dbReference>
<dbReference type="Gene3D" id="3.40.630.30">
    <property type="match status" value="1"/>
</dbReference>
<evidence type="ECO:0000256" key="1">
    <source>
        <dbReference type="ARBA" id="ARBA00022679"/>
    </source>
</evidence>
<gene>
    <name evidence="4" type="ORF">V3851_07610</name>
</gene>
<dbReference type="PANTHER" id="PTHR43877:SF1">
    <property type="entry name" value="ACETYLTRANSFERASE"/>
    <property type="match status" value="1"/>
</dbReference>
<keyword evidence="2" id="KW-0012">Acyltransferase</keyword>
<dbReference type="PROSITE" id="PS51186">
    <property type="entry name" value="GNAT"/>
    <property type="match status" value="1"/>
</dbReference>
<dbReference type="CDD" id="cd04301">
    <property type="entry name" value="NAT_SF"/>
    <property type="match status" value="1"/>
</dbReference>
<reference evidence="4 5" key="1">
    <citation type="submission" date="2024-02" db="EMBL/GenBank/DDBJ databases">
        <title>A nitrogen-fixing paenibacillus bacterium.</title>
        <authorList>
            <person name="Zhang W.L."/>
            <person name="Chen S.F."/>
        </authorList>
    </citation>
    <scope>NUCLEOTIDE SEQUENCE [LARGE SCALE GENOMIC DNA]</scope>
    <source>
        <strain evidence="4 5">M1</strain>
    </source>
</reference>
<keyword evidence="1" id="KW-0808">Transferase</keyword>
<dbReference type="Proteomes" id="UP001306950">
    <property type="component" value="Unassembled WGS sequence"/>
</dbReference>
<proteinExistence type="predicted"/>
<evidence type="ECO:0000313" key="4">
    <source>
        <dbReference type="EMBL" id="MEF2965691.1"/>
    </source>
</evidence>
<dbReference type="Pfam" id="PF00583">
    <property type="entry name" value="Acetyltransf_1"/>
    <property type="match status" value="1"/>
</dbReference>
<keyword evidence="5" id="KW-1185">Reference proteome</keyword>
<dbReference type="SUPFAM" id="SSF55729">
    <property type="entry name" value="Acyl-CoA N-acyltransferases (Nat)"/>
    <property type="match status" value="1"/>
</dbReference>
<feature type="domain" description="N-acetyltransferase" evidence="3">
    <location>
        <begin position="8"/>
        <end position="169"/>
    </location>
</feature>
<evidence type="ECO:0000313" key="5">
    <source>
        <dbReference type="Proteomes" id="UP001306950"/>
    </source>
</evidence>
<evidence type="ECO:0000259" key="3">
    <source>
        <dbReference type="PROSITE" id="PS51186"/>
    </source>
</evidence>
<dbReference type="RefSeq" id="WP_331845924.1">
    <property type="nucleotide sequence ID" value="NZ_JAZHPZ010000003.1"/>
</dbReference>
<dbReference type="PANTHER" id="PTHR43877">
    <property type="entry name" value="AMINOALKYLPHOSPHONATE N-ACETYLTRANSFERASE-RELATED-RELATED"/>
    <property type="match status" value="1"/>
</dbReference>
<sequence>MLKDFKIERISSVGEHIDGLSELLVDVVDGGASLGFLPPLKRSNAAEYWGHVHQPEVLLWIARSKDRIVGTVQLHLCTKENGLHRAEIAKLMTAPDYRRKGLGRSLMQTAEMHARQEARNLIVLDTRDGDPSNLLYESLGYMKGGTIPRFAKSADGKLDATNLYYKCLD</sequence>
<organism evidence="4 5">
    <name type="scientific">Paenibacillus haidiansis</name>
    <dbReference type="NCBI Taxonomy" id="1574488"/>
    <lineage>
        <taxon>Bacteria</taxon>
        <taxon>Bacillati</taxon>
        <taxon>Bacillota</taxon>
        <taxon>Bacilli</taxon>
        <taxon>Bacillales</taxon>
        <taxon>Paenibacillaceae</taxon>
        <taxon>Paenibacillus</taxon>
    </lineage>
</organism>
<accession>A0ABU7VPN3</accession>
<dbReference type="InterPro" id="IPR000182">
    <property type="entry name" value="GNAT_dom"/>
</dbReference>
<name>A0ABU7VPN3_9BACL</name>
<evidence type="ECO:0000256" key="2">
    <source>
        <dbReference type="ARBA" id="ARBA00023315"/>
    </source>
</evidence>
<dbReference type="EMBL" id="JAZHPZ010000003">
    <property type="protein sequence ID" value="MEF2965691.1"/>
    <property type="molecule type" value="Genomic_DNA"/>
</dbReference>